<evidence type="ECO:0008006" key="4">
    <source>
        <dbReference type="Google" id="ProtNLM"/>
    </source>
</evidence>
<dbReference type="OrthoDB" id="6717436at2"/>
<gene>
    <name evidence="2" type="ORF">HYN46_06130</name>
</gene>
<reference evidence="2 3" key="1">
    <citation type="submission" date="2018-07" db="EMBL/GenBank/DDBJ databases">
        <title>Genome sequencing of Moraxellaceae gen. HYN0046.</title>
        <authorList>
            <person name="Kim M."/>
            <person name="Yi H."/>
        </authorList>
    </citation>
    <scope>NUCLEOTIDE SEQUENCE [LARGE SCALE GENOMIC DNA]</scope>
    <source>
        <strain evidence="2 3">HYN0046</strain>
    </source>
</reference>
<proteinExistence type="predicted"/>
<keyword evidence="3" id="KW-1185">Reference proteome</keyword>
<protein>
    <recommendedName>
        <fullName evidence="4">Chromosome partition protein Smc</fullName>
    </recommendedName>
</protein>
<dbReference type="KEGG" id="mbah:HYN46_06130"/>
<dbReference type="AlphaFoldDB" id="A0A345P584"/>
<sequence>MLAELQRLQILIKTLTQQLQDKRLENIQLQAQLATPVVNPEEQQARLALQHQLELLQVEHAQSVKDQETLSERLVELGRSHQDLQSNHEGLKATHTQHQVEQNQLRSEIQQLKQTLETERADFAQIKAQLEAERDGLVRKNEFAKQKVEAIIHRLSMLGQSTSTADTAN</sequence>
<dbReference type="Proteomes" id="UP000253940">
    <property type="component" value="Chromosome"/>
</dbReference>
<evidence type="ECO:0000256" key="1">
    <source>
        <dbReference type="SAM" id="Coils"/>
    </source>
</evidence>
<organism evidence="2 3">
    <name type="scientific">Aquirhabdus parva</name>
    <dbReference type="NCBI Taxonomy" id="2283318"/>
    <lineage>
        <taxon>Bacteria</taxon>
        <taxon>Pseudomonadati</taxon>
        <taxon>Pseudomonadota</taxon>
        <taxon>Gammaproteobacteria</taxon>
        <taxon>Moraxellales</taxon>
        <taxon>Moraxellaceae</taxon>
        <taxon>Aquirhabdus</taxon>
    </lineage>
</organism>
<name>A0A345P584_9GAMM</name>
<accession>A0A345P584</accession>
<keyword evidence="1" id="KW-0175">Coiled coil</keyword>
<feature type="coiled-coil region" evidence="1">
    <location>
        <begin position="95"/>
        <end position="147"/>
    </location>
</feature>
<evidence type="ECO:0000313" key="3">
    <source>
        <dbReference type="Proteomes" id="UP000253940"/>
    </source>
</evidence>
<evidence type="ECO:0000313" key="2">
    <source>
        <dbReference type="EMBL" id="AXI02443.1"/>
    </source>
</evidence>
<dbReference type="EMBL" id="CP031222">
    <property type="protein sequence ID" value="AXI02443.1"/>
    <property type="molecule type" value="Genomic_DNA"/>
</dbReference>
<dbReference type="RefSeq" id="WP_114898553.1">
    <property type="nucleotide sequence ID" value="NZ_CP031222.1"/>
</dbReference>
<feature type="coiled-coil region" evidence="1">
    <location>
        <begin position="5"/>
        <end position="32"/>
    </location>
</feature>